<feature type="compositionally biased region" description="Low complexity" evidence="1">
    <location>
        <begin position="149"/>
        <end position="165"/>
    </location>
</feature>
<feature type="signal peptide" evidence="2">
    <location>
        <begin position="1"/>
        <end position="24"/>
    </location>
</feature>
<feature type="compositionally biased region" description="Pro residues" evidence="1">
    <location>
        <begin position="31"/>
        <end position="87"/>
    </location>
</feature>
<dbReference type="EMBL" id="JARQZJ010000004">
    <property type="protein sequence ID" value="KAK9870758.1"/>
    <property type="molecule type" value="Genomic_DNA"/>
</dbReference>
<dbReference type="Proteomes" id="UP001431783">
    <property type="component" value="Unassembled WGS sequence"/>
</dbReference>
<feature type="compositionally biased region" description="Low complexity" evidence="1">
    <location>
        <begin position="94"/>
        <end position="106"/>
    </location>
</feature>
<keyword evidence="2" id="KW-0732">Signal</keyword>
<comment type="caution">
    <text evidence="3">The sequence shown here is derived from an EMBL/GenBank/DDBJ whole genome shotgun (WGS) entry which is preliminary data.</text>
</comment>
<feature type="chain" id="PRO_5043475170" evidence="2">
    <location>
        <begin position="25"/>
        <end position="518"/>
    </location>
</feature>
<reference evidence="3 4" key="1">
    <citation type="submission" date="2023-03" db="EMBL/GenBank/DDBJ databases">
        <title>Genome insight into feeding habits of ladybird beetles.</title>
        <authorList>
            <person name="Li H.-S."/>
            <person name="Huang Y.-H."/>
            <person name="Pang H."/>
        </authorList>
    </citation>
    <scope>NUCLEOTIDE SEQUENCE [LARGE SCALE GENOMIC DNA]</scope>
    <source>
        <strain evidence="3">SYSU_2023b</strain>
        <tissue evidence="3">Whole body</tissue>
    </source>
</reference>
<keyword evidence="4" id="KW-1185">Reference proteome</keyword>
<evidence type="ECO:0000256" key="2">
    <source>
        <dbReference type="SAM" id="SignalP"/>
    </source>
</evidence>
<name>A0AAW1TL66_9CUCU</name>
<proteinExistence type="predicted"/>
<sequence length="518" mass="57798">MNAGTCRYLLLLVLVVVQFDNYECYRSRPSPSRPRPSPSYRPSPTYRPFPRPSPTYRPFPRPSPTFRPFPRPSPTFRPFPQPSPTHKPFPTYSPTRAPTYRPATTYKPFPSHTTYKPFPSHTTYRPFPAQPTHRPFPNYPTARPNYGNTRYPTRYPTQPTRYPTQSNRYPIGPRPTYPGYQDGGIFSPGRRYQPTYSVPVRVPSPGGSRVKVYNINNYHSPGYWAPPSYPVYSYTYRDTGSSALGFYLGYSLGRITHPTYYHHSHSFYDGYSPRYDHYTVHHYYHNNQNIPKEQTITTKVIVQCGDGSQICPANTTSLCTANGQIMCVVISSNTVPCKDNPNLQCVRSTVPCENNDAPECKGIAKGQSAAINIPCISSTTIEGNVTTVNNSLVSTDPVANKTVQSAVLSSSTQQLKTLLPNTNASSTPTQAPVNISSTTPQSTVAMTTLPTIETTLSNVTFPSLGSRKKRAAPPQYCVTILAQPSIRAPTEGEQVYGQITNVFEQFFSKAFGMNKPSK</sequence>
<gene>
    <name evidence="3" type="ORF">WA026_009719</name>
</gene>
<dbReference type="PRINTS" id="PR01217">
    <property type="entry name" value="PRICHEXTENSN"/>
</dbReference>
<evidence type="ECO:0000313" key="4">
    <source>
        <dbReference type="Proteomes" id="UP001431783"/>
    </source>
</evidence>
<feature type="region of interest" description="Disordered" evidence="1">
    <location>
        <begin position="26"/>
        <end position="114"/>
    </location>
</feature>
<feature type="region of interest" description="Disordered" evidence="1">
    <location>
        <begin position="128"/>
        <end position="176"/>
    </location>
</feature>
<protein>
    <submittedName>
        <fullName evidence="3">Uncharacterized protein</fullName>
    </submittedName>
</protein>
<accession>A0AAW1TL66</accession>
<evidence type="ECO:0000313" key="3">
    <source>
        <dbReference type="EMBL" id="KAK9870758.1"/>
    </source>
</evidence>
<organism evidence="3 4">
    <name type="scientific">Henosepilachna vigintioctopunctata</name>
    <dbReference type="NCBI Taxonomy" id="420089"/>
    <lineage>
        <taxon>Eukaryota</taxon>
        <taxon>Metazoa</taxon>
        <taxon>Ecdysozoa</taxon>
        <taxon>Arthropoda</taxon>
        <taxon>Hexapoda</taxon>
        <taxon>Insecta</taxon>
        <taxon>Pterygota</taxon>
        <taxon>Neoptera</taxon>
        <taxon>Endopterygota</taxon>
        <taxon>Coleoptera</taxon>
        <taxon>Polyphaga</taxon>
        <taxon>Cucujiformia</taxon>
        <taxon>Coccinelloidea</taxon>
        <taxon>Coccinellidae</taxon>
        <taxon>Epilachninae</taxon>
        <taxon>Epilachnini</taxon>
        <taxon>Henosepilachna</taxon>
    </lineage>
</organism>
<evidence type="ECO:0000256" key="1">
    <source>
        <dbReference type="SAM" id="MobiDB-lite"/>
    </source>
</evidence>
<dbReference type="AlphaFoldDB" id="A0AAW1TL66"/>
<feature type="region of interest" description="Disordered" evidence="1">
    <location>
        <begin position="421"/>
        <end position="441"/>
    </location>
</feature>